<organism evidence="4">
    <name type="scientific">marine sediment metagenome</name>
    <dbReference type="NCBI Taxonomy" id="412755"/>
    <lineage>
        <taxon>unclassified sequences</taxon>
        <taxon>metagenomes</taxon>
        <taxon>ecological metagenomes</taxon>
    </lineage>
</organism>
<sequence>MEEMGTDRQMKWRRTTYCGEIRLEHAGKAVTLFGWVNRLRDMGNLVFIDLRDREGVVQLVVPSDMGTLLDEAKKIRMEDVVAVKGTVK</sequence>
<dbReference type="GO" id="GO:0005524">
    <property type="term" value="F:ATP binding"/>
    <property type="evidence" value="ECO:0007669"/>
    <property type="project" value="UniProtKB-KW"/>
</dbReference>
<name>X0V0Y5_9ZZZZ</name>
<protein>
    <recommendedName>
        <fullName evidence="3">OB domain-containing protein</fullName>
    </recommendedName>
</protein>
<keyword evidence="2" id="KW-0030">Aminoacyl-tRNA synthetase</keyword>
<dbReference type="EMBL" id="BARS01029488">
    <property type="protein sequence ID" value="GAG05087.1"/>
    <property type="molecule type" value="Genomic_DNA"/>
</dbReference>
<comment type="caution">
    <text evidence="4">The sequence shown here is derived from an EMBL/GenBank/DDBJ whole genome shotgun (WGS) entry which is preliminary data.</text>
</comment>
<dbReference type="AlphaFoldDB" id="X0V0Y5"/>
<evidence type="ECO:0000256" key="1">
    <source>
        <dbReference type="ARBA" id="ARBA00022917"/>
    </source>
</evidence>
<dbReference type="Pfam" id="PF01336">
    <property type="entry name" value="tRNA_anti-codon"/>
    <property type="match status" value="1"/>
</dbReference>
<evidence type="ECO:0000256" key="2">
    <source>
        <dbReference type="ARBA" id="ARBA00023146"/>
    </source>
</evidence>
<gene>
    <name evidence="4" type="ORF">S01H1_46082</name>
</gene>
<evidence type="ECO:0000313" key="4">
    <source>
        <dbReference type="EMBL" id="GAG05087.1"/>
    </source>
</evidence>
<keyword evidence="2" id="KW-0436">Ligase</keyword>
<dbReference type="GO" id="GO:0004812">
    <property type="term" value="F:aminoacyl-tRNA ligase activity"/>
    <property type="evidence" value="ECO:0007669"/>
    <property type="project" value="UniProtKB-KW"/>
</dbReference>
<reference evidence="4" key="1">
    <citation type="journal article" date="2014" name="Front. Microbiol.">
        <title>High frequency of phylogenetically diverse reductive dehalogenase-homologous genes in deep subseafloor sedimentary metagenomes.</title>
        <authorList>
            <person name="Kawai M."/>
            <person name="Futagami T."/>
            <person name="Toyoda A."/>
            <person name="Takaki Y."/>
            <person name="Nishi S."/>
            <person name="Hori S."/>
            <person name="Arai W."/>
            <person name="Tsubouchi T."/>
            <person name="Morono Y."/>
            <person name="Uchiyama I."/>
            <person name="Ito T."/>
            <person name="Fujiyama A."/>
            <person name="Inagaki F."/>
            <person name="Takami H."/>
        </authorList>
    </citation>
    <scope>NUCLEOTIDE SEQUENCE</scope>
    <source>
        <strain evidence="4">Expedition CK06-06</strain>
    </source>
</reference>
<keyword evidence="1" id="KW-0648">Protein biosynthesis</keyword>
<proteinExistence type="predicted"/>
<dbReference type="PANTHER" id="PTHR22594">
    <property type="entry name" value="ASPARTYL/LYSYL-TRNA SYNTHETASE"/>
    <property type="match status" value="1"/>
</dbReference>
<dbReference type="InterPro" id="IPR012340">
    <property type="entry name" value="NA-bd_OB-fold"/>
</dbReference>
<feature type="non-terminal residue" evidence="4">
    <location>
        <position position="88"/>
    </location>
</feature>
<dbReference type="GO" id="GO:0006412">
    <property type="term" value="P:translation"/>
    <property type="evidence" value="ECO:0007669"/>
    <property type="project" value="UniProtKB-KW"/>
</dbReference>
<accession>X0V0Y5</accession>
<evidence type="ECO:0000259" key="3">
    <source>
        <dbReference type="Pfam" id="PF01336"/>
    </source>
</evidence>
<dbReference type="SUPFAM" id="SSF50249">
    <property type="entry name" value="Nucleic acid-binding proteins"/>
    <property type="match status" value="1"/>
</dbReference>
<dbReference type="Gene3D" id="2.40.50.140">
    <property type="entry name" value="Nucleic acid-binding proteins"/>
    <property type="match status" value="1"/>
</dbReference>
<dbReference type="InterPro" id="IPR004365">
    <property type="entry name" value="NA-bd_OB_tRNA"/>
</dbReference>
<dbReference type="GO" id="GO:0003676">
    <property type="term" value="F:nucleic acid binding"/>
    <property type="evidence" value="ECO:0007669"/>
    <property type="project" value="InterPro"/>
</dbReference>
<feature type="domain" description="OB" evidence="3">
    <location>
        <begin position="30"/>
        <end position="88"/>
    </location>
</feature>